<sequence>MSRSSRAAQPWATFAPIWHLLNGKMQPSCKLAAIVSIKLQDSINCAPWTARLW</sequence>
<name>A0A8C9URS5_SPEDA</name>
<proteinExistence type="predicted"/>
<keyword evidence="2" id="KW-1185">Reference proteome</keyword>
<dbReference type="Proteomes" id="UP000694422">
    <property type="component" value="Unplaced"/>
</dbReference>
<dbReference type="Ensembl" id="ENSSDAT00000020125.1">
    <property type="protein sequence ID" value="ENSSDAP00000017629.1"/>
    <property type="gene ID" value="ENSSDAG00000016057.1"/>
</dbReference>
<evidence type="ECO:0000313" key="2">
    <source>
        <dbReference type="Proteomes" id="UP000694422"/>
    </source>
</evidence>
<protein>
    <submittedName>
        <fullName evidence="1">Uncharacterized protein</fullName>
    </submittedName>
</protein>
<dbReference type="Ensembl" id="ENSSDAT00000018037.1">
    <property type="protein sequence ID" value="ENSSDAP00000015886.1"/>
    <property type="gene ID" value="ENSSDAG00000014365.1"/>
</dbReference>
<reference evidence="1" key="1">
    <citation type="submission" date="2025-05" db="UniProtKB">
        <authorList>
            <consortium name="Ensembl"/>
        </authorList>
    </citation>
    <scope>IDENTIFICATION</scope>
</reference>
<dbReference type="AlphaFoldDB" id="A0A8C9URS5"/>
<dbReference type="Ensembl" id="ENSSDAT00000018050.1">
    <property type="protein sequence ID" value="ENSSDAP00000015899.1"/>
    <property type="gene ID" value="ENSSDAG00000014378.1"/>
</dbReference>
<evidence type="ECO:0000313" key="1">
    <source>
        <dbReference type="Ensembl" id="ENSSDAP00000017629.1"/>
    </source>
</evidence>
<accession>A0A8C9URS5</accession>
<dbReference type="Ensembl" id="ENSSDAT00000018066.1">
    <property type="protein sequence ID" value="ENSSDAP00000015909.1"/>
    <property type="gene ID" value="ENSSDAG00000014394.1"/>
</dbReference>
<organism evidence="1 2">
    <name type="scientific">Spermophilus dauricus</name>
    <name type="common">Daurian ground squirrel</name>
    <dbReference type="NCBI Taxonomy" id="99837"/>
    <lineage>
        <taxon>Eukaryota</taxon>
        <taxon>Metazoa</taxon>
        <taxon>Chordata</taxon>
        <taxon>Craniata</taxon>
        <taxon>Vertebrata</taxon>
        <taxon>Euteleostomi</taxon>
        <taxon>Mammalia</taxon>
        <taxon>Eutheria</taxon>
        <taxon>Euarchontoglires</taxon>
        <taxon>Glires</taxon>
        <taxon>Rodentia</taxon>
        <taxon>Sciuromorpha</taxon>
        <taxon>Sciuridae</taxon>
        <taxon>Xerinae</taxon>
        <taxon>Marmotini</taxon>
        <taxon>Spermophilus</taxon>
    </lineage>
</organism>